<evidence type="ECO:0000313" key="3">
    <source>
        <dbReference type="Proteomes" id="UP000313359"/>
    </source>
</evidence>
<name>A0A5C2S2S9_9APHY</name>
<feature type="region of interest" description="Disordered" evidence="1">
    <location>
        <begin position="222"/>
        <end position="252"/>
    </location>
</feature>
<reference evidence="2" key="1">
    <citation type="journal article" date="2018" name="Genome Biol. Evol.">
        <title>Genomics and development of Lentinus tigrinus, a white-rot wood-decaying mushroom with dimorphic fruiting bodies.</title>
        <authorList>
            <person name="Wu B."/>
            <person name="Xu Z."/>
            <person name="Knudson A."/>
            <person name="Carlson A."/>
            <person name="Chen N."/>
            <person name="Kovaka S."/>
            <person name="LaButti K."/>
            <person name="Lipzen A."/>
            <person name="Pennachio C."/>
            <person name="Riley R."/>
            <person name="Schakwitz W."/>
            <person name="Umezawa K."/>
            <person name="Ohm R.A."/>
            <person name="Grigoriev I.V."/>
            <person name="Nagy L.G."/>
            <person name="Gibbons J."/>
            <person name="Hibbett D."/>
        </authorList>
    </citation>
    <scope>NUCLEOTIDE SEQUENCE [LARGE SCALE GENOMIC DNA]</scope>
    <source>
        <strain evidence="2">ALCF2SS1-6</strain>
    </source>
</reference>
<dbReference type="Proteomes" id="UP000313359">
    <property type="component" value="Unassembled WGS sequence"/>
</dbReference>
<evidence type="ECO:0000256" key="1">
    <source>
        <dbReference type="SAM" id="MobiDB-lite"/>
    </source>
</evidence>
<feature type="region of interest" description="Disordered" evidence="1">
    <location>
        <begin position="1"/>
        <end position="48"/>
    </location>
</feature>
<feature type="compositionally biased region" description="Polar residues" evidence="1">
    <location>
        <begin position="233"/>
        <end position="244"/>
    </location>
</feature>
<organism evidence="2 3">
    <name type="scientific">Lentinus tigrinus ALCF2SS1-6</name>
    <dbReference type="NCBI Taxonomy" id="1328759"/>
    <lineage>
        <taxon>Eukaryota</taxon>
        <taxon>Fungi</taxon>
        <taxon>Dikarya</taxon>
        <taxon>Basidiomycota</taxon>
        <taxon>Agaricomycotina</taxon>
        <taxon>Agaricomycetes</taxon>
        <taxon>Polyporales</taxon>
        <taxon>Polyporaceae</taxon>
        <taxon>Lentinus</taxon>
    </lineage>
</organism>
<sequence>MLRRLTLAADTHSTKARQTDPQRRRGLSESLGFATPPAKSAPPTHPASPQSVLTLMKGFIAPMFSRYAAIRIDPIATVEGYDYPDIQETARNLKTKTYLVFIDEALQVTFPDSPWFGYCVIPVAPCLRPPYEERGVRPDMCIPICPNKALPLGRDGLETQPTFPFDNCYHWSDPCCQMDVRVRASPDGFDDDTSIKLPPAQRIRMSRFIREDRARMRLLREHGVDESSPAHPSLSQETTGTLTQPGEAGPHTDERIEAISSSSLVASGCASDGPGDGASLADAQGREPPAGQDNQITRATSVCESYNSSEEYEYELSPLVDLWYDLPGHLKQEEIPNPIDLFVEREVLIRLILEGQSR</sequence>
<dbReference type="EMBL" id="ML122278">
    <property type="protein sequence ID" value="RPD57875.1"/>
    <property type="molecule type" value="Genomic_DNA"/>
</dbReference>
<protein>
    <submittedName>
        <fullName evidence="2">Uncharacterized protein</fullName>
    </submittedName>
</protein>
<feature type="compositionally biased region" description="Basic and acidic residues" evidence="1">
    <location>
        <begin position="17"/>
        <end position="27"/>
    </location>
</feature>
<feature type="region of interest" description="Disordered" evidence="1">
    <location>
        <begin position="266"/>
        <end position="294"/>
    </location>
</feature>
<accession>A0A5C2S2S9</accession>
<dbReference type="OrthoDB" id="2930792at2759"/>
<dbReference type="AlphaFoldDB" id="A0A5C2S2S9"/>
<evidence type="ECO:0000313" key="2">
    <source>
        <dbReference type="EMBL" id="RPD57875.1"/>
    </source>
</evidence>
<keyword evidence="3" id="KW-1185">Reference proteome</keyword>
<proteinExistence type="predicted"/>
<gene>
    <name evidence="2" type="ORF">L227DRAFT_577567</name>
</gene>